<proteinExistence type="predicted"/>
<gene>
    <name evidence="1" type="primary">PHR1_2</name>
    <name evidence="1" type="ORF">LTR37_006415</name>
</gene>
<dbReference type="Proteomes" id="UP001281147">
    <property type="component" value="Unassembled WGS sequence"/>
</dbReference>
<sequence>MDSAIINDPLRPSPSPKKHQPKQQKLDGGDVHGESNHSRIEERLGIIQRDFYPPEMSNERCERYHKGELPRPFDLLESTIKDTAQDRQKIKVGESVVHWFKRDLRVYDNKALSFASKKAKEGGVPLICMFIVSPQDYQAHMTSAPRVDFELRTLEVLQRDLGEMGVPLYMATIENRKEIPGHILEKCEEWGAKHVYCNIEYEVDESRRETKLTKMCLEKGINFTAVHDDVVIPPGALTTGAGNQYSVYSPWYRAWAKHIHEHPHLLNEADPISPNPATTKQTFPHLFNLPIPTTPPNKLLTGTDRKRLTSLWPAGEHEAQDRLQRFLATKITKYKETRNLPAANSTSLLSVHFSSGTLAARTAIRAARDSNTTSKLDGGNPGITGWISELAWRDFYKHVLAHWPYVCMSKAFKYEYSSIRWSYDESAFQRWCDGQTGFPIVDAAMRQLRSMAYMHNRCRMIVGSFLAKDLLIDWRMGEKFFMEHLIDGDFGSNNGGWGFSASTGVDPQPYFRIFNPFLQSEKFDPEGSYIRKWVPELEGVEGKAVHDPYHRGAGGEAERRGYPRPMVEHAVARKRALEVYKEGLGRGTANLGGGVHN</sequence>
<organism evidence="1 2">
    <name type="scientific">Vermiconidia calcicola</name>
    <dbReference type="NCBI Taxonomy" id="1690605"/>
    <lineage>
        <taxon>Eukaryota</taxon>
        <taxon>Fungi</taxon>
        <taxon>Dikarya</taxon>
        <taxon>Ascomycota</taxon>
        <taxon>Pezizomycotina</taxon>
        <taxon>Dothideomycetes</taxon>
        <taxon>Dothideomycetidae</taxon>
        <taxon>Mycosphaerellales</taxon>
        <taxon>Extremaceae</taxon>
        <taxon>Vermiconidia</taxon>
    </lineage>
</organism>
<protein>
    <submittedName>
        <fullName evidence="1">DNA photolyase phr1</fullName>
        <ecNumber evidence="1">4.1.99.3</ecNumber>
    </submittedName>
</protein>
<dbReference type="EMBL" id="JAUTXU010000042">
    <property type="protein sequence ID" value="KAK3716519.1"/>
    <property type="molecule type" value="Genomic_DNA"/>
</dbReference>
<keyword evidence="1" id="KW-0456">Lyase</keyword>
<comment type="caution">
    <text evidence="1">The sequence shown here is derived from an EMBL/GenBank/DDBJ whole genome shotgun (WGS) entry which is preliminary data.</text>
</comment>
<keyword evidence="2" id="KW-1185">Reference proteome</keyword>
<reference evidence="1" key="1">
    <citation type="submission" date="2023-07" db="EMBL/GenBank/DDBJ databases">
        <title>Black Yeasts Isolated from many extreme environments.</title>
        <authorList>
            <person name="Coleine C."/>
            <person name="Stajich J.E."/>
            <person name="Selbmann L."/>
        </authorList>
    </citation>
    <scope>NUCLEOTIDE SEQUENCE</scope>
    <source>
        <strain evidence="1">CCFEE 5714</strain>
    </source>
</reference>
<dbReference type="EC" id="4.1.99.3" evidence="1"/>
<name>A0ACC3NGR5_9PEZI</name>
<accession>A0ACC3NGR5</accession>
<evidence type="ECO:0000313" key="2">
    <source>
        <dbReference type="Proteomes" id="UP001281147"/>
    </source>
</evidence>
<evidence type="ECO:0000313" key="1">
    <source>
        <dbReference type="EMBL" id="KAK3716519.1"/>
    </source>
</evidence>